<dbReference type="InterPro" id="IPR051679">
    <property type="entry name" value="DASS-Related_Transporters"/>
</dbReference>
<sequence length="475" mass="51176">MQKGEVKVPQNNQDQSARRKRGINVFVLLFGVLLVATILTHVVPAGEYARVEVDGRSVVDPQSFQQREASPVTFFQLFSAIHTGLVDAGEIIFFVLIIGGTFGVLTATGAVDAFIRSLSRKLGNKEKWLIPIMMLFFAFAGAFTGMAEETLAYIPILVPLAVSLGFDVITGTAIVLVGASIGFTTAIMNPFTVGIAQGIAQLPIFSGIGYRIGLFVIMYLVSVGFIYRYAMKVKKNRSLGFYGEGAATIETTDTAKAQPLSRTHKLVLICFLLNFVALIYGVLEFKWYITEISALFVILAIVITLISRMSPDQLIESFMKGAAGMLTGALIIGLSRATLVVLGEGHIIDTLLYHASGLLDEIPPVLSAAGMYILQFLIHFVVPSGSGQAALTMPIMAPLADLVGVTRQTAVLSFSLADGIGNIIFPTSGYFMAGLALAGIPWIRWAKWILPLILTQFGIGLVAVILANLMHYGPF</sequence>
<gene>
    <name evidence="7" type="ORF">AN963_13700</name>
</gene>
<evidence type="ECO:0000313" key="8">
    <source>
        <dbReference type="Proteomes" id="UP000051063"/>
    </source>
</evidence>
<proteinExistence type="predicted"/>
<evidence type="ECO:0000256" key="5">
    <source>
        <dbReference type="ARBA" id="ARBA00023136"/>
    </source>
</evidence>
<evidence type="ECO:0000256" key="4">
    <source>
        <dbReference type="ARBA" id="ARBA00022989"/>
    </source>
</evidence>
<evidence type="ECO:0000256" key="2">
    <source>
        <dbReference type="ARBA" id="ARBA00022475"/>
    </source>
</evidence>
<feature type="transmembrane region" description="Helical" evidence="6">
    <location>
        <begin position="423"/>
        <end position="443"/>
    </location>
</feature>
<evidence type="ECO:0000256" key="1">
    <source>
        <dbReference type="ARBA" id="ARBA00004651"/>
    </source>
</evidence>
<comment type="subcellular location">
    <subcellularLocation>
        <location evidence="1">Cell membrane</location>
        <topology evidence="1">Multi-pass membrane protein</topology>
    </subcellularLocation>
</comment>
<feature type="transmembrane region" description="Helical" evidence="6">
    <location>
        <begin position="362"/>
        <end position="382"/>
    </location>
</feature>
<feature type="transmembrane region" description="Helical" evidence="6">
    <location>
        <begin position="289"/>
        <end position="306"/>
    </location>
</feature>
<organism evidence="7 8">
    <name type="scientific">Brevibacillus choshinensis</name>
    <dbReference type="NCBI Taxonomy" id="54911"/>
    <lineage>
        <taxon>Bacteria</taxon>
        <taxon>Bacillati</taxon>
        <taxon>Bacillota</taxon>
        <taxon>Bacilli</taxon>
        <taxon>Bacillales</taxon>
        <taxon>Paenibacillaceae</taxon>
        <taxon>Brevibacillus</taxon>
    </lineage>
</organism>
<dbReference type="Proteomes" id="UP000051063">
    <property type="component" value="Unassembled WGS sequence"/>
</dbReference>
<feature type="transmembrane region" description="Helical" evidence="6">
    <location>
        <begin position="449"/>
        <end position="469"/>
    </location>
</feature>
<feature type="transmembrane region" description="Helical" evidence="6">
    <location>
        <begin position="91"/>
        <end position="115"/>
    </location>
</feature>
<feature type="transmembrane region" description="Helical" evidence="6">
    <location>
        <begin position="21"/>
        <end position="43"/>
    </location>
</feature>
<dbReference type="Pfam" id="PF03606">
    <property type="entry name" value="DcuC"/>
    <property type="match status" value="1"/>
</dbReference>
<keyword evidence="8" id="KW-1185">Reference proteome</keyword>
<feature type="transmembrane region" description="Helical" evidence="6">
    <location>
        <begin position="153"/>
        <end position="179"/>
    </location>
</feature>
<evidence type="ECO:0000313" key="7">
    <source>
        <dbReference type="EMBL" id="KQL46052.1"/>
    </source>
</evidence>
<feature type="transmembrane region" description="Helical" evidence="6">
    <location>
        <begin position="127"/>
        <end position="147"/>
    </location>
</feature>
<accession>A0ABR5N6I5</accession>
<comment type="caution">
    <text evidence="7">The sequence shown here is derived from an EMBL/GenBank/DDBJ whole genome shotgun (WGS) entry which is preliminary data.</text>
</comment>
<protein>
    <submittedName>
        <fullName evidence="7">C4-dicarboxylate ABC transporter permease</fullName>
    </submittedName>
</protein>
<dbReference type="PANTHER" id="PTHR43652:SF2">
    <property type="entry name" value="BASIC AMINO ACID ANTIPORTER YFCC-RELATED"/>
    <property type="match status" value="1"/>
</dbReference>
<keyword evidence="2" id="KW-1003">Cell membrane</keyword>
<feature type="transmembrane region" description="Helical" evidence="6">
    <location>
        <begin position="212"/>
        <end position="230"/>
    </location>
</feature>
<keyword evidence="4 6" id="KW-1133">Transmembrane helix</keyword>
<reference evidence="7 8" key="1">
    <citation type="submission" date="2015-09" db="EMBL/GenBank/DDBJ databases">
        <title>Genome sequencing project for genomic taxonomy and phylogenomics of Bacillus-like bacteria.</title>
        <authorList>
            <person name="Liu B."/>
            <person name="Wang J."/>
            <person name="Zhu Y."/>
            <person name="Liu G."/>
            <person name="Chen Q."/>
            <person name="Chen Z."/>
            <person name="Lan J."/>
            <person name="Che J."/>
            <person name="Ge C."/>
            <person name="Shi H."/>
            <person name="Pan Z."/>
            <person name="Liu X."/>
        </authorList>
    </citation>
    <scope>NUCLEOTIDE SEQUENCE [LARGE SCALE GENOMIC DNA]</scope>
    <source>
        <strain evidence="7 8">DSM 8552</strain>
    </source>
</reference>
<dbReference type="InterPro" id="IPR018385">
    <property type="entry name" value="C4_dicarb_anaerob_car-like"/>
</dbReference>
<dbReference type="EMBL" id="LJJB01000010">
    <property type="protein sequence ID" value="KQL46052.1"/>
    <property type="molecule type" value="Genomic_DNA"/>
</dbReference>
<keyword evidence="3 6" id="KW-0812">Transmembrane</keyword>
<feature type="transmembrane region" description="Helical" evidence="6">
    <location>
        <begin position="266"/>
        <end position="283"/>
    </location>
</feature>
<name>A0ABR5N6I5_BRECH</name>
<dbReference type="PANTHER" id="PTHR43652">
    <property type="entry name" value="BASIC AMINO ACID ANTIPORTER YFCC-RELATED"/>
    <property type="match status" value="1"/>
</dbReference>
<feature type="transmembrane region" description="Helical" evidence="6">
    <location>
        <begin position="318"/>
        <end position="342"/>
    </location>
</feature>
<evidence type="ECO:0000256" key="6">
    <source>
        <dbReference type="SAM" id="Phobius"/>
    </source>
</evidence>
<evidence type="ECO:0000256" key="3">
    <source>
        <dbReference type="ARBA" id="ARBA00022692"/>
    </source>
</evidence>
<keyword evidence="5 6" id="KW-0472">Membrane</keyword>